<feature type="compositionally biased region" description="Basic and acidic residues" evidence="1">
    <location>
        <begin position="975"/>
        <end position="986"/>
    </location>
</feature>
<feature type="compositionally biased region" description="Pro residues" evidence="1">
    <location>
        <begin position="947"/>
        <end position="958"/>
    </location>
</feature>
<feature type="compositionally biased region" description="Polar residues" evidence="1">
    <location>
        <begin position="161"/>
        <end position="173"/>
    </location>
</feature>
<dbReference type="OrthoDB" id="5563754at2759"/>
<feature type="compositionally biased region" description="Pro residues" evidence="1">
    <location>
        <begin position="1204"/>
        <end position="1221"/>
    </location>
</feature>
<dbReference type="Proteomes" id="UP000703269">
    <property type="component" value="Unassembled WGS sequence"/>
</dbReference>
<feature type="compositionally biased region" description="Low complexity" evidence="1">
    <location>
        <begin position="634"/>
        <end position="646"/>
    </location>
</feature>
<evidence type="ECO:0000259" key="2">
    <source>
        <dbReference type="PROSITE" id="PS50003"/>
    </source>
</evidence>
<proteinExistence type="predicted"/>
<organism evidence="3 4">
    <name type="scientific">Phanerochaete sordida</name>
    <dbReference type="NCBI Taxonomy" id="48140"/>
    <lineage>
        <taxon>Eukaryota</taxon>
        <taxon>Fungi</taxon>
        <taxon>Dikarya</taxon>
        <taxon>Basidiomycota</taxon>
        <taxon>Agaricomycotina</taxon>
        <taxon>Agaricomycetes</taxon>
        <taxon>Polyporales</taxon>
        <taxon>Phanerochaetaceae</taxon>
        <taxon>Phanerochaete</taxon>
    </lineage>
</organism>
<feature type="compositionally biased region" description="Polar residues" evidence="1">
    <location>
        <begin position="180"/>
        <end position="189"/>
    </location>
</feature>
<feature type="compositionally biased region" description="Basic residues" evidence="1">
    <location>
        <begin position="1270"/>
        <end position="1282"/>
    </location>
</feature>
<feature type="compositionally biased region" description="Polar residues" evidence="1">
    <location>
        <begin position="893"/>
        <end position="904"/>
    </location>
</feature>
<evidence type="ECO:0000313" key="3">
    <source>
        <dbReference type="EMBL" id="GJE88684.1"/>
    </source>
</evidence>
<dbReference type="Pfam" id="PF25381">
    <property type="entry name" value="PH_26"/>
    <property type="match status" value="1"/>
</dbReference>
<reference evidence="3 4" key="1">
    <citation type="submission" date="2021-08" db="EMBL/GenBank/DDBJ databases">
        <title>Draft Genome Sequence of Phanerochaete sordida strain YK-624.</title>
        <authorList>
            <person name="Mori T."/>
            <person name="Dohra H."/>
            <person name="Suzuki T."/>
            <person name="Kawagishi H."/>
            <person name="Hirai H."/>
        </authorList>
    </citation>
    <scope>NUCLEOTIDE SEQUENCE [LARGE SCALE GENOMIC DNA]</scope>
    <source>
        <strain evidence="3 4">YK-624</strain>
    </source>
</reference>
<dbReference type="InterPro" id="IPR058155">
    <property type="entry name" value="Skg3/CAF120-like_PH"/>
</dbReference>
<dbReference type="InterPro" id="IPR011993">
    <property type="entry name" value="PH-like_dom_sf"/>
</dbReference>
<feature type="compositionally biased region" description="Low complexity" evidence="1">
    <location>
        <begin position="1407"/>
        <end position="1418"/>
    </location>
</feature>
<feature type="compositionally biased region" description="Polar residues" evidence="1">
    <location>
        <begin position="796"/>
        <end position="805"/>
    </location>
</feature>
<dbReference type="Gene3D" id="2.30.29.30">
    <property type="entry name" value="Pleckstrin-homology domain (PH domain)/Phosphotyrosine-binding domain (PTB)"/>
    <property type="match status" value="1"/>
</dbReference>
<feature type="compositionally biased region" description="Basic and acidic residues" evidence="1">
    <location>
        <begin position="1156"/>
        <end position="1165"/>
    </location>
</feature>
<feature type="compositionally biased region" description="Low complexity" evidence="1">
    <location>
        <begin position="24"/>
        <end position="43"/>
    </location>
</feature>
<feature type="compositionally biased region" description="Acidic residues" evidence="1">
    <location>
        <begin position="1291"/>
        <end position="1312"/>
    </location>
</feature>
<dbReference type="SMART" id="SM00233">
    <property type="entry name" value="PH"/>
    <property type="match status" value="1"/>
</dbReference>
<dbReference type="EMBL" id="BPQB01000010">
    <property type="protein sequence ID" value="GJE88684.1"/>
    <property type="molecule type" value="Genomic_DNA"/>
</dbReference>
<keyword evidence="4" id="KW-1185">Reference proteome</keyword>
<feature type="compositionally biased region" description="Low complexity" evidence="1">
    <location>
        <begin position="831"/>
        <end position="848"/>
    </location>
</feature>
<gene>
    <name evidence="3" type="ORF">PsYK624_047670</name>
</gene>
<feature type="compositionally biased region" description="Low complexity" evidence="1">
    <location>
        <begin position="1228"/>
        <end position="1247"/>
    </location>
</feature>
<accession>A0A9P3G750</accession>
<dbReference type="PROSITE" id="PS50003">
    <property type="entry name" value="PH_DOMAIN"/>
    <property type="match status" value="1"/>
</dbReference>
<sequence length="1780" mass="192214">MASISPSSSPRWDHRNSGFISPSQLHLLRQQEQEQQQRLQQQQQHEHQGPHPFPPQNGQPAQAAPSVAQQQPAMFRANSRTVQDPPPPAHGAQHTHARTHSAFSFFKGSKSHQPTPSTASLPQSAGELGELRNGAAQPPPSATSRGPITPRTPASPGNGERPQTPSQPMNNPGTPMRASTIGSPQTTQPPALHPEIKSIVNLTAAHTKKVYYSGPLIRRVERQPDGQRPTKDEGWREVWGQLGGTTLSLWDMKEIEEASKQGRQVPPSYVNITDAFIHVLGSVTIPATPTSAAQKYTNVLTVNTAGSNLLLFACPSTQALLAWTAALRLAAWEKSRLEEIYSAHLIRITLNDGRETPTPLRDGRMEGWVRIRVAGQTDWKLLWMVISAGAHNNEAPAPAPDPNSPTPSVLRKKRISSFWSRDQSPTRGAAPLRPMLQLYASNKPKDKKKALLTVRDVIQAFAVYPERPELISRSTLFKIEGTLGDEELAVGMRNREGWLLIMPEIEGGGMRGSEMLRWLIGIHDAFELYGRPRAYSWDPRDPNSMMFAYPIGPRKDDLFLPRELAENLDPRDDRTSSTRSQLQHILWDRMRGSPEQSQSPGKGAPTLPPLPDITLMEDNKMEGMSSTGRRSEDQQQPFASGSQQASGSGGPMQLPPLQFEIAREHDLPDIPPRMPRSLTPITERSDPRNSRSGSGEGATAQSSGQYNGQTNVSPERAQEDSKPANSFFGEAVVSSPTMSSPPIASPPATSSQFEPRKRQSDDSFMAGPSSRPDSKLTSFTPPRQPTSPPEPHTKFESGSSYTQSMEHGRHSPASFAQQRQFSMTPPPPMPAASKPSSRAASPRPSSQPYDPKYVPPSPQFSVLSSPHSIADPPQTPFSVLTSPHSFADPPISPTTVRQSGSRLSLLQDVFPAPQNSAQPRPSTPASPRIQSSSNTPTSQLAKSTHVPPSPESPTPKPVPVVQTASSSSSKGPEPPSKDEPPSDILREAGALYYMRLQRGEIAPRRQLPPPPTAEEKDDTASESDSAYSPTPAGTARSQGSWGPSRVTSPTTTSPALGSSSTASSSYFPPHSPSMVQSWGGSSSGHGTAKPGGARAIPSPDPGVSPRTSRRPSGARDLPVSKTPATAQRESQHLPTPTTLPPPSDVDEDDEDDMSDDDRNSEERGPRLLPPRLAKAEAENNMHGNQQDAADMLAALSFLEREEAPAPPQPQSQPRSPPPPPAVSHLAEPRSTSPTPSSRSMRSSFAPSRKAEERKAKSQAQQAAHDAAVHKPGRANGRQKKKTREAGAWGESSDEEEEEEEEEEDDEDADSDLEPPPRLDQRGVGSPRAPARGISPGGPPREGSPASQMRRPRDLPQVPGQGPGYPPMGPGLSPMASEDYLAPQARRFAPDQYAEGARRSFYPDSQRRQPSPQPQSRQQAEFLQPGAARQNMWSQVLERDPAANASNEPRDTFIQMEPASHTMTKAFAPHGLLSAGLQDKQDRSAKRQEELARETGASLINVPNKPPPPQTGLLGAVTAHERERKREGGLGATLTERERERRLAEERQRKLDEFQRMQLDQMQQGGSMYGGMGVPNQFTGYNPMMMMGMNPMMTGGWGYPGMMNPQHMFAAQQAAQAYQQAMVAFSTAGSQVGGENGQVPPQMNPMMTGAMSFDPRMSMMGMPMMTPQMTGMGMGGMGTPNMGAMNPMGMGMGMGMGAMGGMAGMTPQMTGGSGFDVRFPPGNGNGNSNDSGLRPPSEGTGPSRPYSQNPSANGSPAAPARPLDANANGDEAPKKGPANVQ</sequence>
<feature type="compositionally biased region" description="Low complexity" evidence="1">
    <location>
        <begin position="58"/>
        <end position="73"/>
    </location>
</feature>
<feature type="compositionally biased region" description="Low complexity" evidence="1">
    <location>
        <begin position="1748"/>
        <end position="1761"/>
    </location>
</feature>
<feature type="region of interest" description="Disordered" evidence="1">
    <location>
        <begin position="1706"/>
        <end position="1780"/>
    </location>
</feature>
<comment type="caution">
    <text evidence="3">The sequence shown here is derived from an EMBL/GenBank/DDBJ whole genome shotgun (WGS) entry which is preliminary data.</text>
</comment>
<feature type="domain" description="PH" evidence="2">
    <location>
        <begin position="209"/>
        <end position="332"/>
    </location>
</feature>
<feature type="compositionally biased region" description="Low complexity" evidence="1">
    <location>
        <begin position="734"/>
        <end position="751"/>
    </location>
</feature>
<feature type="compositionally biased region" description="Basic and acidic residues" evidence="1">
    <location>
        <begin position="1518"/>
        <end position="1527"/>
    </location>
</feature>
<feature type="compositionally biased region" description="Polar residues" evidence="1">
    <location>
        <begin position="1"/>
        <end position="10"/>
    </location>
</feature>
<name>A0A9P3G750_9APHY</name>
<feature type="compositionally biased region" description="Polar residues" evidence="1">
    <location>
        <begin position="913"/>
        <end position="942"/>
    </location>
</feature>
<feature type="compositionally biased region" description="Low complexity" evidence="1">
    <location>
        <begin position="959"/>
        <end position="971"/>
    </location>
</feature>
<evidence type="ECO:0000313" key="4">
    <source>
        <dbReference type="Proteomes" id="UP000703269"/>
    </source>
</evidence>
<feature type="region of interest" description="Disordered" evidence="1">
    <location>
        <begin position="1477"/>
        <end position="1539"/>
    </location>
</feature>
<feature type="region of interest" description="Disordered" evidence="1">
    <location>
        <begin position="590"/>
        <end position="1453"/>
    </location>
</feature>
<evidence type="ECO:0000256" key="1">
    <source>
        <dbReference type="SAM" id="MobiDB-lite"/>
    </source>
</evidence>
<feature type="compositionally biased region" description="Polar residues" evidence="1">
    <location>
        <begin position="699"/>
        <end position="713"/>
    </location>
</feature>
<feature type="region of interest" description="Disordered" evidence="1">
    <location>
        <begin position="1"/>
        <end position="191"/>
    </location>
</feature>
<feature type="compositionally biased region" description="Basic and acidic residues" evidence="1">
    <location>
        <begin position="1478"/>
        <end position="1492"/>
    </location>
</feature>
<feature type="compositionally biased region" description="Polar residues" evidence="1">
    <location>
        <begin position="814"/>
        <end position="823"/>
    </location>
</feature>
<dbReference type="InterPro" id="IPR001849">
    <property type="entry name" value="PH_domain"/>
</dbReference>
<dbReference type="SUPFAM" id="SSF50729">
    <property type="entry name" value="PH domain-like"/>
    <property type="match status" value="1"/>
</dbReference>
<feature type="compositionally biased region" description="Polar residues" evidence="1">
    <location>
        <begin position="111"/>
        <end position="123"/>
    </location>
</feature>
<feature type="compositionally biased region" description="Acidic residues" evidence="1">
    <location>
        <begin position="1144"/>
        <end position="1155"/>
    </location>
</feature>
<protein>
    <recommendedName>
        <fullName evidence="2">PH domain-containing protein</fullName>
    </recommendedName>
</protein>
<feature type="compositionally biased region" description="Low complexity" evidence="1">
    <location>
        <begin position="1047"/>
        <end position="1065"/>
    </location>
</feature>